<name>A0A316DCV4_9BACL</name>
<reference evidence="1 2" key="1">
    <citation type="submission" date="2018-05" db="EMBL/GenBank/DDBJ databases">
        <title>Genomic Encyclopedia of Type Strains, Phase IV (KMG-IV): sequencing the most valuable type-strain genomes for metagenomic binning, comparative biology and taxonomic classification.</title>
        <authorList>
            <person name="Goeker M."/>
        </authorList>
    </citation>
    <scope>NUCLEOTIDE SEQUENCE [LARGE SCALE GENOMIC DNA]</scope>
    <source>
        <strain evidence="1 2">DSM 18773</strain>
    </source>
</reference>
<sequence length="220" mass="24904">MQIGHRLYYLKTVGNVVLIREERDGVARDTSVEEDFTIYEPLRQLSPDAVDYLQLELGEIREQLARGYMPSRVNPETKNIEWSLPVAGDLEQNRTTKIEQLNWCYKRDVEAGFQSAALGMEHMYPSDAEARENLQLVIKRLEIGEKQALTAGIDLSKPENRPTFPYLTIDAGPLPHNLDQLEQVFADGVDAAGPALEKFRTLRERAMAATSNEDLQAIQC</sequence>
<keyword evidence="2" id="KW-1185">Reference proteome</keyword>
<organism evidence="1 2">
    <name type="scientific">Tumebacillus permanentifrigoris</name>
    <dbReference type="NCBI Taxonomy" id="378543"/>
    <lineage>
        <taxon>Bacteria</taxon>
        <taxon>Bacillati</taxon>
        <taxon>Bacillota</taxon>
        <taxon>Bacilli</taxon>
        <taxon>Bacillales</taxon>
        <taxon>Alicyclobacillaceae</taxon>
        <taxon>Tumebacillus</taxon>
    </lineage>
</organism>
<comment type="caution">
    <text evidence="1">The sequence shown here is derived from an EMBL/GenBank/DDBJ whole genome shotgun (WGS) entry which is preliminary data.</text>
</comment>
<evidence type="ECO:0000313" key="1">
    <source>
        <dbReference type="EMBL" id="PWK16051.1"/>
    </source>
</evidence>
<accession>A0A316DCV4</accession>
<dbReference type="Proteomes" id="UP000245634">
    <property type="component" value="Unassembled WGS sequence"/>
</dbReference>
<proteinExistence type="predicted"/>
<dbReference type="AlphaFoldDB" id="A0A316DCV4"/>
<dbReference type="OrthoDB" id="2382362at2"/>
<dbReference type="EMBL" id="QGGL01000002">
    <property type="protein sequence ID" value="PWK16051.1"/>
    <property type="molecule type" value="Genomic_DNA"/>
</dbReference>
<evidence type="ECO:0000313" key="2">
    <source>
        <dbReference type="Proteomes" id="UP000245634"/>
    </source>
</evidence>
<dbReference type="RefSeq" id="WP_109686463.1">
    <property type="nucleotide sequence ID" value="NZ_QGGL01000002.1"/>
</dbReference>
<protein>
    <submittedName>
        <fullName evidence="1">Uncharacterized protein</fullName>
    </submittedName>
</protein>
<gene>
    <name evidence="1" type="ORF">C7459_102298</name>
</gene>